<evidence type="ECO:0000256" key="2">
    <source>
        <dbReference type="SAM" id="Phobius"/>
    </source>
</evidence>
<keyword evidence="2" id="KW-1133">Transmembrane helix</keyword>
<reference evidence="5 6" key="1">
    <citation type="submission" date="2013-09" db="EMBL/GenBank/DDBJ databases">
        <authorList>
            <person name="Zeng Z."/>
            <person name="Chen C."/>
        </authorList>
    </citation>
    <scope>NUCLEOTIDE SEQUENCE [LARGE SCALE GENOMIC DNA]</scope>
    <source>
        <strain evidence="5 6">F44-8</strain>
    </source>
</reference>
<dbReference type="InterPro" id="IPR018060">
    <property type="entry name" value="HTH_AraC"/>
</dbReference>
<feature type="domain" description="HTH araC/xylS-type" evidence="4">
    <location>
        <begin position="426"/>
        <end position="516"/>
    </location>
</feature>
<evidence type="ECO:0000256" key="3">
    <source>
        <dbReference type="SAM" id="SignalP"/>
    </source>
</evidence>
<dbReference type="STRING" id="1406840.Q763_02060"/>
<dbReference type="EMBL" id="JRLV01000001">
    <property type="protein sequence ID" value="KGO84547.1"/>
    <property type="molecule type" value="Genomic_DNA"/>
</dbReference>
<protein>
    <recommendedName>
        <fullName evidence="4">HTH araC/xylS-type domain-containing protein</fullName>
    </recommendedName>
</protein>
<keyword evidence="2" id="KW-0472">Membrane</keyword>
<dbReference type="RefSeq" id="WP_035130609.1">
    <property type="nucleotide sequence ID" value="NZ_JRLV01000001.1"/>
</dbReference>
<keyword evidence="1" id="KW-0238">DNA-binding</keyword>
<evidence type="ECO:0000313" key="5">
    <source>
        <dbReference type="EMBL" id="KGO84547.1"/>
    </source>
</evidence>
<comment type="caution">
    <text evidence="5">The sequence shown here is derived from an EMBL/GenBank/DDBJ whole genome shotgun (WGS) entry which is preliminary data.</text>
</comment>
<dbReference type="PANTHER" id="PTHR43280">
    <property type="entry name" value="ARAC-FAMILY TRANSCRIPTIONAL REGULATOR"/>
    <property type="match status" value="1"/>
</dbReference>
<dbReference type="SMART" id="SM00342">
    <property type="entry name" value="HTH_ARAC"/>
    <property type="match status" value="1"/>
</dbReference>
<dbReference type="eggNOG" id="COG2207">
    <property type="taxonomic scope" value="Bacteria"/>
</dbReference>
<keyword evidence="6" id="KW-1185">Reference proteome</keyword>
<dbReference type="InterPro" id="IPR011990">
    <property type="entry name" value="TPR-like_helical_dom_sf"/>
</dbReference>
<dbReference type="AlphaFoldDB" id="A0A0A2LW06"/>
<proteinExistence type="predicted"/>
<feature type="signal peptide" evidence="3">
    <location>
        <begin position="1"/>
        <end position="29"/>
    </location>
</feature>
<dbReference type="Pfam" id="PF12833">
    <property type="entry name" value="HTH_18"/>
    <property type="match status" value="1"/>
</dbReference>
<evidence type="ECO:0000256" key="1">
    <source>
        <dbReference type="ARBA" id="ARBA00023125"/>
    </source>
</evidence>
<evidence type="ECO:0000259" key="4">
    <source>
        <dbReference type="PROSITE" id="PS01124"/>
    </source>
</evidence>
<dbReference type="Gene3D" id="1.25.40.10">
    <property type="entry name" value="Tetratricopeptide repeat domain"/>
    <property type="match status" value="1"/>
</dbReference>
<dbReference type="PROSITE" id="PS01124">
    <property type="entry name" value="HTH_ARAC_FAMILY_2"/>
    <property type="match status" value="1"/>
</dbReference>
<name>A0A0A2LW06_9FLAO</name>
<dbReference type="GO" id="GO:0003700">
    <property type="term" value="F:DNA-binding transcription factor activity"/>
    <property type="evidence" value="ECO:0007669"/>
    <property type="project" value="InterPro"/>
</dbReference>
<feature type="chain" id="PRO_5001990586" description="HTH araC/xylS-type domain-containing protein" evidence="3">
    <location>
        <begin position="30"/>
        <end position="526"/>
    </location>
</feature>
<organism evidence="5 6">
    <name type="scientific">Flavobacterium beibuense F44-8</name>
    <dbReference type="NCBI Taxonomy" id="1406840"/>
    <lineage>
        <taxon>Bacteria</taxon>
        <taxon>Pseudomonadati</taxon>
        <taxon>Bacteroidota</taxon>
        <taxon>Flavobacteriia</taxon>
        <taxon>Flavobacteriales</taxon>
        <taxon>Flavobacteriaceae</taxon>
        <taxon>Flavobacterium</taxon>
    </lineage>
</organism>
<feature type="transmembrane region" description="Helical" evidence="2">
    <location>
        <begin position="341"/>
        <end position="362"/>
    </location>
</feature>
<accession>A0A0A2LW06</accession>
<evidence type="ECO:0000313" key="6">
    <source>
        <dbReference type="Proteomes" id="UP000030129"/>
    </source>
</evidence>
<gene>
    <name evidence="5" type="ORF">Q763_02060</name>
</gene>
<dbReference type="PANTHER" id="PTHR43280:SF34">
    <property type="entry name" value="ARAC-FAMILY TRANSCRIPTIONAL REGULATOR"/>
    <property type="match status" value="1"/>
</dbReference>
<sequence>MKLKNNKLKNNVRVLLPALLLVFTQALFCQENDRLIVNKAIELSFYSPDECIKLTQHLLKKAETAPEFAGAYLIEADAYIAKGEYSKCAKNVFNANQYHEKINDSLKAEILFRQIFLARKLRLYNQFDNYAANLISLSENQDQSSLSSLITIKLDIEKAFILFGKNEFAKALEVLNTLEKNHFQQIEAYSYPDKFYLVKAIAYKGLGEYEKSNSYYTTATDYYLKNHSKTNRLTEIALVKGNAELQFHDKDYEKSIKSLKVALEKAKKLENVYLLEEINNRLALNYLTLNDKENHNLYNTAFLSYNRKVYDLEIASVNECYNLIGEQQAINYASHENTLKMYMYIALGVFFLILLFGNLLYFSNRAQKKRLKEIIGYLEVTNKLLVESTDKVKKMTPKKLSIPTETEQNILASLKKFEGTTKFTNRDMSLATLAAQLDVNTKYLSEIINKHYNDNFNTYINKLRINYIIEKLKNEPEYLNYKISYLAEESGFSSHSSFATVFKTITGIAPTVFIDLLGKEIHNKKA</sequence>
<keyword evidence="2" id="KW-0812">Transmembrane</keyword>
<dbReference type="GO" id="GO:0043565">
    <property type="term" value="F:sequence-specific DNA binding"/>
    <property type="evidence" value="ECO:0007669"/>
    <property type="project" value="InterPro"/>
</dbReference>
<keyword evidence="3" id="KW-0732">Signal</keyword>
<dbReference type="Proteomes" id="UP000030129">
    <property type="component" value="Unassembled WGS sequence"/>
</dbReference>
<dbReference type="SUPFAM" id="SSF48452">
    <property type="entry name" value="TPR-like"/>
    <property type="match status" value="1"/>
</dbReference>
<dbReference type="Gene3D" id="1.10.10.60">
    <property type="entry name" value="Homeodomain-like"/>
    <property type="match status" value="2"/>
</dbReference>